<evidence type="ECO:0008006" key="3">
    <source>
        <dbReference type="Google" id="ProtNLM"/>
    </source>
</evidence>
<accession>A0ABP0SSK2</accession>
<organism evidence="1 2">
    <name type="scientific">Durusdinium trenchii</name>
    <dbReference type="NCBI Taxonomy" id="1381693"/>
    <lineage>
        <taxon>Eukaryota</taxon>
        <taxon>Sar</taxon>
        <taxon>Alveolata</taxon>
        <taxon>Dinophyceae</taxon>
        <taxon>Suessiales</taxon>
        <taxon>Symbiodiniaceae</taxon>
        <taxon>Durusdinium</taxon>
    </lineage>
</organism>
<keyword evidence="2" id="KW-1185">Reference proteome</keyword>
<sequence length="309" mass="35028">MADSGAHTRSTSLENDTSNCFIHVVEASEHGGVLTLDLLEACSKGYSVPVLFRGLVPLDGGLTREFLEFDLDQKLLWRQRTDEQPVAFRDKSGKTDYNYVTGREGTAREYLEEIFVHERDVYAHLGHVSSGFDDLDRYPWGGTLFDRIHSEVFGTPWFAITEWELTGTKKWMTQPPRPGDHLTRREELIFPSGGRESPTETRSFDTVYLEPGDVLFNVPFEWHKVLNGRGWSLGAAFRVIDRPYVDELVSSPAVKSNLKLKALNDEYAHLATSLRMASQHHVRSQMSLNTLEMMICAAGRYPFLAAPTR</sequence>
<dbReference type="EMBL" id="CAXAMM010044623">
    <property type="protein sequence ID" value="CAK9115405.1"/>
    <property type="molecule type" value="Genomic_DNA"/>
</dbReference>
<protein>
    <recommendedName>
        <fullName evidence="3">JmjC domain-containing protein</fullName>
    </recommendedName>
</protein>
<evidence type="ECO:0000313" key="1">
    <source>
        <dbReference type="EMBL" id="CAK9115405.1"/>
    </source>
</evidence>
<dbReference type="Proteomes" id="UP001642464">
    <property type="component" value="Unassembled WGS sequence"/>
</dbReference>
<evidence type="ECO:0000313" key="2">
    <source>
        <dbReference type="Proteomes" id="UP001642464"/>
    </source>
</evidence>
<dbReference type="SUPFAM" id="SSF51197">
    <property type="entry name" value="Clavaminate synthase-like"/>
    <property type="match status" value="1"/>
</dbReference>
<reference evidence="1 2" key="1">
    <citation type="submission" date="2024-02" db="EMBL/GenBank/DDBJ databases">
        <authorList>
            <person name="Chen Y."/>
            <person name="Shah S."/>
            <person name="Dougan E. K."/>
            <person name="Thang M."/>
            <person name="Chan C."/>
        </authorList>
    </citation>
    <scope>NUCLEOTIDE SEQUENCE [LARGE SCALE GENOMIC DNA]</scope>
</reference>
<comment type="caution">
    <text evidence="1">The sequence shown here is derived from an EMBL/GenBank/DDBJ whole genome shotgun (WGS) entry which is preliminary data.</text>
</comment>
<name>A0ABP0SSK2_9DINO</name>
<proteinExistence type="predicted"/>
<gene>
    <name evidence="1" type="ORF">SCF082_LOCUS53415</name>
</gene>